<gene>
    <name evidence="1" type="ORF">A2738_01335</name>
</gene>
<proteinExistence type="predicted"/>
<protein>
    <submittedName>
        <fullName evidence="1">Uncharacterized protein</fullName>
    </submittedName>
</protein>
<name>A0A1F6VG05_9BACT</name>
<reference evidence="1 2" key="1">
    <citation type="journal article" date="2016" name="Nat. Commun.">
        <title>Thousands of microbial genomes shed light on interconnected biogeochemical processes in an aquifer system.</title>
        <authorList>
            <person name="Anantharaman K."/>
            <person name="Brown C.T."/>
            <person name="Hug L.A."/>
            <person name="Sharon I."/>
            <person name="Castelle C.J."/>
            <person name="Probst A.J."/>
            <person name="Thomas B.C."/>
            <person name="Singh A."/>
            <person name="Wilkins M.J."/>
            <person name="Karaoz U."/>
            <person name="Brodie E.L."/>
            <person name="Williams K.H."/>
            <person name="Hubbard S.S."/>
            <person name="Banfield J.F."/>
        </authorList>
    </citation>
    <scope>NUCLEOTIDE SEQUENCE [LARGE SCALE GENOMIC DNA]</scope>
</reference>
<accession>A0A1F6VG05</accession>
<evidence type="ECO:0000313" key="2">
    <source>
        <dbReference type="Proteomes" id="UP000178235"/>
    </source>
</evidence>
<sequence length="72" mass="8088">MNACSSLAESLTDRLKNTTEQKPLHWSVFMKDFVENGQNSEAELVEAMNSLLLPHGTVAGRNHRFWVTLSQA</sequence>
<dbReference type="AlphaFoldDB" id="A0A1F6VG05"/>
<dbReference type="Proteomes" id="UP000178235">
    <property type="component" value="Unassembled WGS sequence"/>
</dbReference>
<dbReference type="EMBL" id="MFTS01000003">
    <property type="protein sequence ID" value="OGI68509.1"/>
    <property type="molecule type" value="Genomic_DNA"/>
</dbReference>
<evidence type="ECO:0000313" key="1">
    <source>
        <dbReference type="EMBL" id="OGI68509.1"/>
    </source>
</evidence>
<comment type="caution">
    <text evidence="1">The sequence shown here is derived from an EMBL/GenBank/DDBJ whole genome shotgun (WGS) entry which is preliminary data.</text>
</comment>
<organism evidence="1 2">
    <name type="scientific">Candidatus Nomurabacteria bacterium RIFCSPHIGHO2_01_FULL_42_15</name>
    <dbReference type="NCBI Taxonomy" id="1801742"/>
    <lineage>
        <taxon>Bacteria</taxon>
        <taxon>Candidatus Nomuraibacteriota</taxon>
    </lineage>
</organism>